<reference evidence="2 3" key="1">
    <citation type="submission" date="2016-10" db="EMBL/GenBank/DDBJ databases">
        <authorList>
            <person name="de Groot N.N."/>
        </authorList>
    </citation>
    <scope>NUCLEOTIDE SEQUENCE [LARGE SCALE GENOMIC DNA]</scope>
    <source>
        <strain evidence="2 3">CGMCC 4.2023</strain>
    </source>
</reference>
<keyword evidence="3" id="KW-1185">Reference proteome</keyword>
<proteinExistence type="predicted"/>
<dbReference type="CDD" id="cd05262">
    <property type="entry name" value="SDR_a7"/>
    <property type="match status" value="1"/>
</dbReference>
<dbReference type="Gene3D" id="3.40.50.720">
    <property type="entry name" value="NAD(P)-binding Rossmann-like Domain"/>
    <property type="match status" value="1"/>
</dbReference>
<organism evidence="2 3">
    <name type="scientific">Actinacidiphila yanglinensis</name>
    <dbReference type="NCBI Taxonomy" id="310779"/>
    <lineage>
        <taxon>Bacteria</taxon>
        <taxon>Bacillati</taxon>
        <taxon>Actinomycetota</taxon>
        <taxon>Actinomycetes</taxon>
        <taxon>Kitasatosporales</taxon>
        <taxon>Streptomycetaceae</taxon>
        <taxon>Actinacidiphila</taxon>
    </lineage>
</organism>
<evidence type="ECO:0000313" key="3">
    <source>
        <dbReference type="Proteomes" id="UP000236754"/>
    </source>
</evidence>
<dbReference type="SUPFAM" id="SSF51735">
    <property type="entry name" value="NAD(P)-binding Rossmann-fold domains"/>
    <property type="match status" value="1"/>
</dbReference>
<dbReference type="GO" id="GO:0004029">
    <property type="term" value="F:aldehyde dehydrogenase (NAD+) activity"/>
    <property type="evidence" value="ECO:0007669"/>
    <property type="project" value="TreeGrafter"/>
</dbReference>
<dbReference type="EMBL" id="FNVU01000018">
    <property type="protein sequence ID" value="SEG87367.1"/>
    <property type="molecule type" value="Genomic_DNA"/>
</dbReference>
<name>A0A1H6DPR2_9ACTN</name>
<gene>
    <name evidence="2" type="ORF">SAMN05216223_11884</name>
</gene>
<dbReference type="InterPro" id="IPR036291">
    <property type="entry name" value="NAD(P)-bd_dom_sf"/>
</dbReference>
<evidence type="ECO:0000313" key="2">
    <source>
        <dbReference type="EMBL" id="SEG87367.1"/>
    </source>
</evidence>
<dbReference type="InterPro" id="IPR051783">
    <property type="entry name" value="NAD(P)-dependent_oxidoreduct"/>
</dbReference>
<protein>
    <submittedName>
        <fullName evidence="2">Nucleoside-diphosphate-sugar epimerase</fullName>
    </submittedName>
</protein>
<dbReference type="Proteomes" id="UP000236754">
    <property type="component" value="Unassembled WGS sequence"/>
</dbReference>
<dbReference type="AlphaFoldDB" id="A0A1H6DPR2"/>
<dbReference type="PANTHER" id="PTHR48079:SF6">
    <property type="entry name" value="NAD(P)-BINDING DOMAIN-CONTAINING PROTEIN-RELATED"/>
    <property type="match status" value="1"/>
</dbReference>
<dbReference type="GO" id="GO:0005737">
    <property type="term" value="C:cytoplasm"/>
    <property type="evidence" value="ECO:0007669"/>
    <property type="project" value="TreeGrafter"/>
</dbReference>
<accession>A0A1H6DPR2</accession>
<dbReference type="InterPro" id="IPR001509">
    <property type="entry name" value="Epimerase_deHydtase"/>
</dbReference>
<evidence type="ECO:0000259" key="1">
    <source>
        <dbReference type="Pfam" id="PF01370"/>
    </source>
</evidence>
<feature type="domain" description="NAD-dependent epimerase/dehydratase" evidence="1">
    <location>
        <begin position="20"/>
        <end position="232"/>
    </location>
</feature>
<dbReference type="Pfam" id="PF01370">
    <property type="entry name" value="Epimerase"/>
    <property type="match status" value="1"/>
</dbReference>
<dbReference type="PANTHER" id="PTHR48079">
    <property type="entry name" value="PROTEIN YEEZ"/>
    <property type="match status" value="1"/>
</dbReference>
<sequence>MPGLSRRGAIQSSEGLIVRVFVAGATGYVGSAIVRDLLAAGEEVVGLARSDASARALARAGVEVHRGDLGDLESLRCGAAEAAGVVFAANQHISETTDPAARARVEFDAVEAIGAVLEGTGKPFVVTSGVIGRTPGRLLTEETPAVPTAAALRLPVERSVLALGARGVRSSSVRLAPTVHGRGDARGFVPMLIGIARAQGVSAFVGDGSNRWPSVHREDAAVLFRLALRSASPGTAVHAVAEEGVPFRDIAEAIGFRLGLPSVSLAAEEADGHFGLLAPLVSLDNPASNALTRERLGWAPSRPGLIADIEAGHYFEDAA</sequence>